<evidence type="ECO:0000313" key="2">
    <source>
        <dbReference type="EMBL" id="CAH3142902.1"/>
    </source>
</evidence>
<comment type="caution">
    <text evidence="2">The sequence shown here is derived from an EMBL/GenBank/DDBJ whole genome shotgun (WGS) entry which is preliminary data.</text>
</comment>
<gene>
    <name evidence="2" type="ORF">PLOB_00043194</name>
</gene>
<sequence length="75" mass="8478">MTQVLRQKYLSVSRDQVMVLLRELDPEGCASHPNGTWHIDGYDKLKPFGFCISGCIDGYSRRVMFLEVAASNNDP</sequence>
<feature type="non-terminal residue" evidence="2">
    <location>
        <position position="75"/>
    </location>
</feature>
<evidence type="ECO:0000313" key="3">
    <source>
        <dbReference type="Proteomes" id="UP001159405"/>
    </source>
</evidence>
<protein>
    <recommendedName>
        <fullName evidence="1">Integrase core domain-containing protein</fullName>
    </recommendedName>
</protein>
<accession>A0ABN8PIX9</accession>
<dbReference type="PANTHER" id="PTHR46791:SF13">
    <property type="entry name" value="CLR5 DOMAIN-CONTAINING PROTEIN"/>
    <property type="match status" value="1"/>
</dbReference>
<proteinExistence type="predicted"/>
<dbReference type="InterPro" id="IPR058913">
    <property type="entry name" value="Integrase_dom_put"/>
</dbReference>
<evidence type="ECO:0000259" key="1">
    <source>
        <dbReference type="Pfam" id="PF24764"/>
    </source>
</evidence>
<dbReference type="Pfam" id="PF24764">
    <property type="entry name" value="rva_4"/>
    <property type="match status" value="1"/>
</dbReference>
<dbReference type="EMBL" id="CALNXK010000070">
    <property type="protein sequence ID" value="CAH3142902.1"/>
    <property type="molecule type" value="Genomic_DNA"/>
</dbReference>
<dbReference type="PANTHER" id="PTHR46791">
    <property type="entry name" value="EXPRESSED PROTEIN"/>
    <property type="match status" value="1"/>
</dbReference>
<keyword evidence="3" id="KW-1185">Reference proteome</keyword>
<reference evidence="2 3" key="1">
    <citation type="submission" date="2022-05" db="EMBL/GenBank/DDBJ databases">
        <authorList>
            <consortium name="Genoscope - CEA"/>
            <person name="William W."/>
        </authorList>
    </citation>
    <scope>NUCLEOTIDE SEQUENCE [LARGE SCALE GENOMIC DNA]</scope>
</reference>
<organism evidence="2 3">
    <name type="scientific">Porites lobata</name>
    <dbReference type="NCBI Taxonomy" id="104759"/>
    <lineage>
        <taxon>Eukaryota</taxon>
        <taxon>Metazoa</taxon>
        <taxon>Cnidaria</taxon>
        <taxon>Anthozoa</taxon>
        <taxon>Hexacorallia</taxon>
        <taxon>Scleractinia</taxon>
        <taxon>Fungiina</taxon>
        <taxon>Poritidae</taxon>
        <taxon>Porites</taxon>
    </lineage>
</organism>
<dbReference type="Proteomes" id="UP001159405">
    <property type="component" value="Unassembled WGS sequence"/>
</dbReference>
<name>A0ABN8PIX9_9CNID</name>
<feature type="domain" description="Integrase core" evidence="1">
    <location>
        <begin position="31"/>
        <end position="73"/>
    </location>
</feature>